<evidence type="ECO:0000256" key="5">
    <source>
        <dbReference type="SAM" id="Phobius"/>
    </source>
</evidence>
<feature type="transmembrane region" description="Helical" evidence="5">
    <location>
        <begin position="67"/>
        <end position="86"/>
    </location>
</feature>
<keyword evidence="4 5" id="KW-0472">Membrane</keyword>
<keyword evidence="3 5" id="KW-1133">Transmembrane helix</keyword>
<protein>
    <submittedName>
        <fullName evidence="7">Rhomboid domain containing 2</fullName>
    </submittedName>
</protein>
<feature type="domain" description="Peptidase S54 rhomboid" evidence="6">
    <location>
        <begin position="57"/>
        <end position="194"/>
    </location>
</feature>
<feature type="transmembrane region" description="Helical" evidence="5">
    <location>
        <begin position="21"/>
        <end position="47"/>
    </location>
</feature>
<dbReference type="InterPro" id="IPR035952">
    <property type="entry name" value="Rhomboid-like_sf"/>
</dbReference>
<dbReference type="STRING" id="144197.ENSSPAP00000023216"/>
<sequence>VAVRHRKKDGLFRDVDPVFTSGILTVVLLSCALFGIQTFFSLTQGAFSVGASVFLNGHLHRLFIYPFYHRTFLQLILNIGALVFLSGSLEKGVGTVRFLFLFLLLSSFTGLFYSFLDLLQDESIQGHTEGLVPVTLACVALTTMHTKMTKGFLCGVSFPTMALPWVFLIITTALIPHCVLPCNVIAVLIGWLYGKGWFSLLDMSETRAGLLEKMMPFRLLRSIRGVTFVPASTEERRKTLLPQINPTPGSYPVQAYAPLSSINSANSTAMMYEGWPQSTGAISSPTPPLNLHGHATAHGFGLSHGHSLVAIYMTSSQHSNMMSQMCSIGFRSGQRAGQSIASVPSSCRNC</sequence>
<organism evidence="7">
    <name type="scientific">Stegastes partitus</name>
    <name type="common">bicolor damselfish</name>
    <dbReference type="NCBI Taxonomy" id="144197"/>
    <lineage>
        <taxon>Eukaryota</taxon>
        <taxon>Metazoa</taxon>
        <taxon>Chordata</taxon>
        <taxon>Craniata</taxon>
        <taxon>Vertebrata</taxon>
        <taxon>Euteleostomi</taxon>
        <taxon>Actinopterygii</taxon>
        <taxon>Neopterygii</taxon>
        <taxon>Teleostei</taxon>
        <taxon>Neoteleostei</taxon>
        <taxon>Acanthomorphata</taxon>
        <taxon>Ovalentaria</taxon>
        <taxon>Pomacentridae</taxon>
        <taxon>Stegastes</taxon>
    </lineage>
</organism>
<evidence type="ECO:0000259" key="6">
    <source>
        <dbReference type="Pfam" id="PF01694"/>
    </source>
</evidence>
<dbReference type="GO" id="GO:0004252">
    <property type="term" value="F:serine-type endopeptidase activity"/>
    <property type="evidence" value="ECO:0007669"/>
    <property type="project" value="InterPro"/>
</dbReference>
<evidence type="ECO:0000256" key="1">
    <source>
        <dbReference type="ARBA" id="ARBA00004141"/>
    </source>
</evidence>
<proteinExistence type="predicted"/>
<dbReference type="SUPFAM" id="SSF144091">
    <property type="entry name" value="Rhomboid-like"/>
    <property type="match status" value="1"/>
</dbReference>
<name>A0A3B5ARZ6_9TELE</name>
<keyword evidence="2 5" id="KW-0812">Transmembrane</keyword>
<dbReference type="AlphaFoldDB" id="A0A3B5ARZ6"/>
<dbReference type="Pfam" id="PF01694">
    <property type="entry name" value="Rhomboid"/>
    <property type="match status" value="1"/>
</dbReference>
<feature type="transmembrane region" description="Helical" evidence="5">
    <location>
        <begin position="165"/>
        <end position="193"/>
    </location>
</feature>
<evidence type="ECO:0000256" key="2">
    <source>
        <dbReference type="ARBA" id="ARBA00022692"/>
    </source>
</evidence>
<dbReference type="InterPro" id="IPR022764">
    <property type="entry name" value="Peptidase_S54_rhomboid_dom"/>
</dbReference>
<evidence type="ECO:0000256" key="3">
    <source>
        <dbReference type="ARBA" id="ARBA00022989"/>
    </source>
</evidence>
<dbReference type="GeneTree" id="ENSGT00940000165977"/>
<accession>A0A3B5ARZ6</accession>
<evidence type="ECO:0000313" key="7">
    <source>
        <dbReference type="Ensembl" id="ENSSPAP00000023216.1"/>
    </source>
</evidence>
<feature type="transmembrane region" description="Helical" evidence="5">
    <location>
        <begin position="98"/>
        <end position="116"/>
    </location>
</feature>
<dbReference type="PANTHER" id="PTHR43066:SF12">
    <property type="entry name" value="RHOMBOID DOMAIN-CONTAINING 2"/>
    <property type="match status" value="1"/>
</dbReference>
<reference evidence="7" key="1">
    <citation type="submission" date="2023-09" db="UniProtKB">
        <authorList>
            <consortium name="Ensembl"/>
        </authorList>
    </citation>
    <scope>IDENTIFICATION</scope>
</reference>
<dbReference type="Gene3D" id="1.20.1540.10">
    <property type="entry name" value="Rhomboid-like"/>
    <property type="match status" value="1"/>
</dbReference>
<evidence type="ECO:0000256" key="4">
    <source>
        <dbReference type="ARBA" id="ARBA00023136"/>
    </source>
</evidence>
<dbReference type="GO" id="GO:0016020">
    <property type="term" value="C:membrane"/>
    <property type="evidence" value="ECO:0007669"/>
    <property type="project" value="UniProtKB-SubCell"/>
</dbReference>
<dbReference type="PANTHER" id="PTHR43066">
    <property type="entry name" value="RHOMBOID-RELATED PROTEIN"/>
    <property type="match status" value="1"/>
</dbReference>
<comment type="subcellular location">
    <subcellularLocation>
        <location evidence="1">Membrane</location>
        <topology evidence="1">Multi-pass membrane protein</topology>
    </subcellularLocation>
</comment>
<dbReference type="Ensembl" id="ENSSPAT00000023593.1">
    <property type="protein sequence ID" value="ENSSPAP00000023216.1"/>
    <property type="gene ID" value="ENSSPAG00000017519.1"/>
</dbReference>